<protein>
    <submittedName>
        <fullName evidence="1">Uncharacterized protein</fullName>
    </submittedName>
</protein>
<gene>
    <name evidence="1" type="ORF">GCM10007935_44440</name>
</gene>
<evidence type="ECO:0000313" key="1">
    <source>
        <dbReference type="EMBL" id="GLS16979.1"/>
    </source>
</evidence>
<sequence>MLLYERKYNDARCAICASHYASFYIKETSKGIGVLLSKYEQHHR</sequence>
<dbReference type="Proteomes" id="UP001156903">
    <property type="component" value="Unassembled WGS sequence"/>
</dbReference>
<dbReference type="EMBL" id="BSPB01000168">
    <property type="protein sequence ID" value="GLS16979.1"/>
    <property type="molecule type" value="Genomic_DNA"/>
</dbReference>
<keyword evidence="2" id="KW-1185">Reference proteome</keyword>
<proteinExistence type="predicted"/>
<comment type="caution">
    <text evidence="1">The sequence shown here is derived from an EMBL/GenBank/DDBJ whole genome shotgun (WGS) entry which is preliminary data.</text>
</comment>
<name>A0ABQ6CE89_9BURK</name>
<organism evidence="1 2">
    <name type="scientific">Hydrogenophaga electricum</name>
    <dbReference type="NCBI Taxonomy" id="1230953"/>
    <lineage>
        <taxon>Bacteria</taxon>
        <taxon>Pseudomonadati</taxon>
        <taxon>Pseudomonadota</taxon>
        <taxon>Betaproteobacteria</taxon>
        <taxon>Burkholderiales</taxon>
        <taxon>Comamonadaceae</taxon>
        <taxon>Hydrogenophaga</taxon>
    </lineage>
</organism>
<evidence type="ECO:0000313" key="2">
    <source>
        <dbReference type="Proteomes" id="UP001156903"/>
    </source>
</evidence>
<reference evidence="2" key="1">
    <citation type="journal article" date="2019" name="Int. J. Syst. Evol. Microbiol.">
        <title>The Global Catalogue of Microorganisms (GCM) 10K type strain sequencing project: providing services to taxonomists for standard genome sequencing and annotation.</title>
        <authorList>
            <consortium name="The Broad Institute Genomics Platform"/>
            <consortium name="The Broad Institute Genome Sequencing Center for Infectious Disease"/>
            <person name="Wu L."/>
            <person name="Ma J."/>
        </authorList>
    </citation>
    <scope>NUCLEOTIDE SEQUENCE [LARGE SCALE GENOMIC DNA]</scope>
    <source>
        <strain evidence="2">NBRC 109341</strain>
    </source>
</reference>
<accession>A0ABQ6CE89</accession>